<evidence type="ECO:0000313" key="2">
    <source>
        <dbReference type="EMBL" id="KAG7172978.1"/>
    </source>
</evidence>
<sequence>MPPGSPGTYRKKSASLELPAALQQLPRPHRGSICGESKMADDKPWPNTKEDYELREVIGDAASVKKCVCETWKQKLVGIGIDGASVMTGCRNGLIAQLKRDLEKPELEGIHCTAHKIELAYKDAVKDVPLAKKSSLDRSMLKRAHDKCQVPFLVPTRVGGTRWLPHMLQALEHLLKSYKAIVLHMQQIQSPDDLAYHKDSSRKAKNYLLLLTSADIVQYLHLLLDVLSGRSNTFKTARRDMLTSLISSLSKRFIDMASTILQNAWILNFKLWPAEYGGNEDFGDSAVQALAQALEKTLMEAEVNPTLVEDEWTVLKSYIYKSKTSLLVRLMLNVVLASDHLTDLMVVQLQTESVGNFNSDKAIARFITTGARHVDGYTHTAGCSTVEDLDDNNELNEEHVQEMLVQMQ</sequence>
<dbReference type="SUPFAM" id="SSF53098">
    <property type="entry name" value="Ribonuclease H-like"/>
    <property type="match status" value="1"/>
</dbReference>
<dbReference type="PANTHER" id="PTHR46880:SF9">
    <property type="entry name" value="ZINC FINGER PROTEIN 862"/>
    <property type="match status" value="1"/>
</dbReference>
<evidence type="ECO:0000313" key="3">
    <source>
        <dbReference type="Proteomes" id="UP000747542"/>
    </source>
</evidence>
<accession>A0A8J5N401</accession>
<dbReference type="AlphaFoldDB" id="A0A8J5N401"/>
<proteinExistence type="predicted"/>
<feature type="compositionally biased region" description="Basic and acidic residues" evidence="1">
    <location>
        <begin position="38"/>
        <end position="47"/>
    </location>
</feature>
<keyword evidence="3" id="KW-1185">Reference proteome</keyword>
<feature type="non-terminal residue" evidence="2">
    <location>
        <position position="408"/>
    </location>
</feature>
<organism evidence="2 3">
    <name type="scientific">Homarus americanus</name>
    <name type="common">American lobster</name>
    <dbReference type="NCBI Taxonomy" id="6706"/>
    <lineage>
        <taxon>Eukaryota</taxon>
        <taxon>Metazoa</taxon>
        <taxon>Ecdysozoa</taxon>
        <taxon>Arthropoda</taxon>
        <taxon>Crustacea</taxon>
        <taxon>Multicrustacea</taxon>
        <taxon>Malacostraca</taxon>
        <taxon>Eumalacostraca</taxon>
        <taxon>Eucarida</taxon>
        <taxon>Decapoda</taxon>
        <taxon>Pleocyemata</taxon>
        <taxon>Astacidea</taxon>
        <taxon>Nephropoidea</taxon>
        <taxon>Nephropidae</taxon>
        <taxon>Homarus</taxon>
    </lineage>
</organism>
<name>A0A8J5N401_HOMAM</name>
<dbReference type="EMBL" id="JAHLQT010010178">
    <property type="protein sequence ID" value="KAG7172978.1"/>
    <property type="molecule type" value="Genomic_DNA"/>
</dbReference>
<reference evidence="2" key="1">
    <citation type="journal article" date="2021" name="Sci. Adv.">
        <title>The American lobster genome reveals insights on longevity, neural, and immune adaptations.</title>
        <authorList>
            <person name="Polinski J.M."/>
            <person name="Zimin A.V."/>
            <person name="Clark K.F."/>
            <person name="Kohn A.B."/>
            <person name="Sadowski N."/>
            <person name="Timp W."/>
            <person name="Ptitsyn A."/>
            <person name="Khanna P."/>
            <person name="Romanova D.Y."/>
            <person name="Williams P."/>
            <person name="Greenwood S.J."/>
            <person name="Moroz L.L."/>
            <person name="Walt D.R."/>
            <person name="Bodnar A.G."/>
        </authorList>
    </citation>
    <scope>NUCLEOTIDE SEQUENCE</scope>
    <source>
        <strain evidence="2">GMGI-L3</strain>
    </source>
</reference>
<dbReference type="Proteomes" id="UP000747542">
    <property type="component" value="Unassembled WGS sequence"/>
</dbReference>
<feature type="region of interest" description="Disordered" evidence="1">
    <location>
        <begin position="27"/>
        <end position="47"/>
    </location>
</feature>
<dbReference type="InterPro" id="IPR012337">
    <property type="entry name" value="RNaseH-like_sf"/>
</dbReference>
<protein>
    <submittedName>
        <fullName evidence="2">Zinc finger protein 862-like 5</fullName>
    </submittedName>
</protein>
<evidence type="ECO:0000256" key="1">
    <source>
        <dbReference type="SAM" id="MobiDB-lite"/>
    </source>
</evidence>
<comment type="caution">
    <text evidence="2">The sequence shown here is derived from an EMBL/GenBank/DDBJ whole genome shotgun (WGS) entry which is preliminary data.</text>
</comment>
<dbReference type="PANTHER" id="PTHR46880">
    <property type="entry name" value="RAS-ASSOCIATING DOMAIN-CONTAINING PROTEIN"/>
    <property type="match status" value="1"/>
</dbReference>
<gene>
    <name evidence="2" type="primary">Znf862-L5</name>
    <name evidence="2" type="ORF">Hamer_G008486</name>
</gene>